<comment type="caution">
    <text evidence="1">The sequence shown here is derived from an EMBL/GenBank/DDBJ whole genome shotgun (WGS) entry which is preliminary data.</text>
</comment>
<dbReference type="AlphaFoldDB" id="A0A8J5IJS9"/>
<evidence type="ECO:0000313" key="2">
    <source>
        <dbReference type="Proteomes" id="UP000709295"/>
    </source>
</evidence>
<reference evidence="1" key="1">
    <citation type="submission" date="2021-01" db="EMBL/GenBank/DDBJ databases">
        <title>Phytophthora aleatoria, a newly-described species from Pinus radiata is distinct from Phytophthora cactorum isolates based on comparative genomics.</title>
        <authorList>
            <person name="Mcdougal R."/>
            <person name="Panda P."/>
            <person name="Williams N."/>
            <person name="Studholme D.J."/>
        </authorList>
    </citation>
    <scope>NUCLEOTIDE SEQUENCE</scope>
    <source>
        <strain evidence="1">NZFS 4037</strain>
    </source>
</reference>
<dbReference type="Proteomes" id="UP000709295">
    <property type="component" value="Unassembled WGS sequence"/>
</dbReference>
<accession>A0A8J5IJS9</accession>
<dbReference type="EMBL" id="JAENGY010001056">
    <property type="protein sequence ID" value="KAG6953059.1"/>
    <property type="molecule type" value="Genomic_DNA"/>
</dbReference>
<organism evidence="1 2">
    <name type="scientific">Phytophthora aleatoria</name>
    <dbReference type="NCBI Taxonomy" id="2496075"/>
    <lineage>
        <taxon>Eukaryota</taxon>
        <taxon>Sar</taxon>
        <taxon>Stramenopiles</taxon>
        <taxon>Oomycota</taxon>
        <taxon>Peronosporomycetes</taxon>
        <taxon>Peronosporales</taxon>
        <taxon>Peronosporaceae</taxon>
        <taxon>Phytophthora</taxon>
    </lineage>
</organism>
<evidence type="ECO:0008006" key="3">
    <source>
        <dbReference type="Google" id="ProtNLM"/>
    </source>
</evidence>
<keyword evidence="2" id="KW-1185">Reference proteome</keyword>
<proteinExistence type="predicted"/>
<name>A0A8J5IJS9_9STRA</name>
<gene>
    <name evidence="1" type="ORF">JG688_00013000</name>
</gene>
<evidence type="ECO:0000313" key="1">
    <source>
        <dbReference type="EMBL" id="KAG6953059.1"/>
    </source>
</evidence>
<protein>
    <recommendedName>
        <fullName evidence="3">RxLR effector protein</fullName>
    </recommendedName>
</protein>
<sequence>MFNKENPDKKISLIGTLTARYGDDAVAKALVSAERKADSAPQVAELAKRLRAEQLSAWLDGGKSVDDVFNSLKLRADGYEALTSRKLEVLDDYIVKFNSEKNGHETLLKTLTTGVGGESNLIRVLAMAKRDPRTAAKAVELEKFRRWQQQKLEPANVVKLLNLDDNVGNVVKSRTLRRFDEYIIEFNKVNLNRQETLIGVLTSKYGEAGVAKALVSAVKDKDMFVMRLQKQQLEGWLHSEKSVDDVFKLLEFKKDATAVVTRNVETLDNYIMLYNKAKSTEETLVGAFVKAFGETRLDNMLKSVPVWDKKSAKLRAQFNQWKREKSG</sequence>